<dbReference type="RefSeq" id="WP_039371948.1">
    <property type="nucleotide sequence ID" value="NZ_JWTA01000015.1"/>
</dbReference>
<evidence type="ECO:0000313" key="1">
    <source>
        <dbReference type="EMBL" id="KIC61905.1"/>
    </source>
</evidence>
<dbReference type="AlphaFoldDB" id="A0A0B4DC54"/>
<evidence type="ECO:0000313" key="2">
    <source>
        <dbReference type="Proteomes" id="UP000031167"/>
    </source>
</evidence>
<organism evidence="1 2">
    <name type="scientific">Chryseobacterium taiwanense</name>
    <dbReference type="NCBI Taxonomy" id="363331"/>
    <lineage>
        <taxon>Bacteria</taxon>
        <taxon>Pseudomonadati</taxon>
        <taxon>Bacteroidota</taxon>
        <taxon>Flavobacteriia</taxon>
        <taxon>Flavobacteriales</taxon>
        <taxon>Weeksellaceae</taxon>
        <taxon>Chryseobacterium group</taxon>
        <taxon>Chryseobacterium</taxon>
    </lineage>
</organism>
<comment type="caution">
    <text evidence="1">The sequence shown here is derived from an EMBL/GenBank/DDBJ whole genome shotgun (WGS) entry which is preliminary data.</text>
</comment>
<reference evidence="1 2" key="1">
    <citation type="submission" date="2014-12" db="EMBL/GenBank/DDBJ databases">
        <title>Genome sequencing of Chryseobacterium taiwanense TPW19.</title>
        <authorList>
            <person name="Tan P.W."/>
            <person name="Chan K.-G."/>
        </authorList>
    </citation>
    <scope>NUCLEOTIDE SEQUENCE [LARGE SCALE GENOMIC DNA]</scope>
    <source>
        <strain evidence="1 2">TPW19</strain>
    </source>
</reference>
<sequence length="62" mass="7038">MKNIKKLKRKDLKNVIGGDTTPTRIVCLQLITQFVEALPEDYCAYPENAAHIACQCKRLYGL</sequence>
<gene>
    <name evidence="1" type="ORF">RM51_16190</name>
</gene>
<proteinExistence type="predicted"/>
<evidence type="ECO:0008006" key="3">
    <source>
        <dbReference type="Google" id="ProtNLM"/>
    </source>
</evidence>
<protein>
    <recommendedName>
        <fullName evidence="3">Bacteriocin</fullName>
    </recommendedName>
</protein>
<dbReference type="InterPro" id="IPR058074">
    <property type="entry name" value="Bacteriocin-like"/>
</dbReference>
<dbReference type="NCBIfam" id="NF047798">
    <property type="entry name" value="leader_Chryseo"/>
    <property type="match status" value="1"/>
</dbReference>
<dbReference type="STRING" id="363331.RM51_16190"/>
<accession>A0A0B4DC54</accession>
<dbReference type="Proteomes" id="UP000031167">
    <property type="component" value="Unassembled WGS sequence"/>
</dbReference>
<keyword evidence="2" id="KW-1185">Reference proteome</keyword>
<name>A0A0B4DC54_9FLAO</name>
<dbReference type="EMBL" id="JWTA01000015">
    <property type="protein sequence ID" value="KIC61905.1"/>
    <property type="molecule type" value="Genomic_DNA"/>
</dbReference>